<protein>
    <recommendedName>
        <fullName evidence="1">Retrotransposon Copia-like N-terminal domain-containing protein</fullName>
    </recommendedName>
</protein>
<sequence>MRTATETTAARNQSTENSGLVMIYAPFNGTNWLTWSRSVRIALEGKDKLGFIDGSYVKPHEGSADMKQWRITDSLVRTWILSTMTKDIVNVFLYVSSTRTVWIELEARYGECDGPLLYKIQREISSISQGNLSVTAYYTNLKQYWDEFVCLKPPAMCSCGNCTCGSNKAKLEEIEENQLMQFLMGLSEPYDSIRSQILVLDPLPSVNKAYSMVLRVERQRRINLEYADVGENIAINTRNMELQA</sequence>
<gene>
    <name evidence="2" type="ORF">Sradi_4554800</name>
</gene>
<name>A0AAW2N9E8_SESRA</name>
<dbReference type="AlphaFoldDB" id="A0AAW2N9E8"/>
<dbReference type="InterPro" id="IPR029472">
    <property type="entry name" value="Copia-like_N"/>
</dbReference>
<reference evidence="2" key="1">
    <citation type="submission" date="2020-06" db="EMBL/GenBank/DDBJ databases">
        <authorList>
            <person name="Li T."/>
            <person name="Hu X."/>
            <person name="Zhang T."/>
            <person name="Song X."/>
            <person name="Zhang H."/>
            <person name="Dai N."/>
            <person name="Sheng W."/>
            <person name="Hou X."/>
            <person name="Wei L."/>
        </authorList>
    </citation>
    <scope>NUCLEOTIDE SEQUENCE</scope>
    <source>
        <strain evidence="2">G02</strain>
        <tissue evidence="2">Leaf</tissue>
    </source>
</reference>
<reference evidence="2" key="2">
    <citation type="journal article" date="2024" name="Plant">
        <title>Genomic evolution and insights into agronomic trait innovations of Sesamum species.</title>
        <authorList>
            <person name="Miao H."/>
            <person name="Wang L."/>
            <person name="Qu L."/>
            <person name="Liu H."/>
            <person name="Sun Y."/>
            <person name="Le M."/>
            <person name="Wang Q."/>
            <person name="Wei S."/>
            <person name="Zheng Y."/>
            <person name="Lin W."/>
            <person name="Duan Y."/>
            <person name="Cao H."/>
            <person name="Xiong S."/>
            <person name="Wang X."/>
            <person name="Wei L."/>
            <person name="Li C."/>
            <person name="Ma Q."/>
            <person name="Ju M."/>
            <person name="Zhao R."/>
            <person name="Li G."/>
            <person name="Mu C."/>
            <person name="Tian Q."/>
            <person name="Mei H."/>
            <person name="Zhang T."/>
            <person name="Gao T."/>
            <person name="Zhang H."/>
        </authorList>
    </citation>
    <scope>NUCLEOTIDE SEQUENCE</scope>
    <source>
        <strain evidence="2">G02</strain>
    </source>
</reference>
<organism evidence="2">
    <name type="scientific">Sesamum radiatum</name>
    <name type="common">Black benniseed</name>
    <dbReference type="NCBI Taxonomy" id="300843"/>
    <lineage>
        <taxon>Eukaryota</taxon>
        <taxon>Viridiplantae</taxon>
        <taxon>Streptophyta</taxon>
        <taxon>Embryophyta</taxon>
        <taxon>Tracheophyta</taxon>
        <taxon>Spermatophyta</taxon>
        <taxon>Magnoliopsida</taxon>
        <taxon>eudicotyledons</taxon>
        <taxon>Gunneridae</taxon>
        <taxon>Pentapetalae</taxon>
        <taxon>asterids</taxon>
        <taxon>lamiids</taxon>
        <taxon>Lamiales</taxon>
        <taxon>Pedaliaceae</taxon>
        <taxon>Sesamum</taxon>
    </lineage>
</organism>
<feature type="domain" description="Retrotransposon Copia-like N-terminal" evidence="1">
    <location>
        <begin position="14"/>
        <end position="59"/>
    </location>
</feature>
<dbReference type="PANTHER" id="PTHR37610:SF40">
    <property type="entry name" value="OS01G0909600 PROTEIN"/>
    <property type="match status" value="1"/>
</dbReference>
<comment type="caution">
    <text evidence="2">The sequence shown here is derived from an EMBL/GenBank/DDBJ whole genome shotgun (WGS) entry which is preliminary data.</text>
</comment>
<dbReference type="PANTHER" id="PTHR37610">
    <property type="entry name" value="CCHC-TYPE DOMAIN-CONTAINING PROTEIN"/>
    <property type="match status" value="1"/>
</dbReference>
<evidence type="ECO:0000259" key="1">
    <source>
        <dbReference type="Pfam" id="PF14244"/>
    </source>
</evidence>
<evidence type="ECO:0000313" key="2">
    <source>
        <dbReference type="EMBL" id="KAL0340380.1"/>
    </source>
</evidence>
<dbReference type="EMBL" id="JACGWJ010000020">
    <property type="protein sequence ID" value="KAL0340380.1"/>
    <property type="molecule type" value="Genomic_DNA"/>
</dbReference>
<proteinExistence type="predicted"/>
<dbReference type="Pfam" id="PF14244">
    <property type="entry name" value="Retrotran_gag_3"/>
    <property type="match status" value="1"/>
</dbReference>
<accession>A0AAW2N9E8</accession>